<evidence type="ECO:0000259" key="2">
    <source>
        <dbReference type="Pfam" id="PF08327"/>
    </source>
</evidence>
<accession>A0A4Q1K322</accession>
<dbReference type="OrthoDB" id="9795306at2"/>
<dbReference type="AlphaFoldDB" id="A0A4Q1K322"/>
<dbReference type="InterPro" id="IPR023393">
    <property type="entry name" value="START-like_dom_sf"/>
</dbReference>
<name>A0A4Q1K322_9FLAO</name>
<dbReference type="InterPro" id="IPR013538">
    <property type="entry name" value="ASHA1/2-like_C"/>
</dbReference>
<sequence>MKTNLLFDFLVNKENKTITIHKEFEAGIQLVWDAWTKPEILDQWWAPLPYKNETISMNFENGGTWFYAMISPENEKHYCKANYKKIENLNSFSYKDAFCNENGEDMTEMPSMNWTTRFSENNSISKVQVILNFETVEALENIIQMGLKEGFTMAINQLEDLLTQLNN</sequence>
<organism evidence="3 4">
    <name type="scientific">Flavobacterium amnicola</name>
    <dbReference type="NCBI Taxonomy" id="2506422"/>
    <lineage>
        <taxon>Bacteria</taxon>
        <taxon>Pseudomonadati</taxon>
        <taxon>Bacteroidota</taxon>
        <taxon>Flavobacteriia</taxon>
        <taxon>Flavobacteriales</taxon>
        <taxon>Flavobacteriaceae</taxon>
        <taxon>Flavobacterium</taxon>
    </lineage>
</organism>
<dbReference type="EMBL" id="SBKO01000002">
    <property type="protein sequence ID" value="RXR18932.1"/>
    <property type="molecule type" value="Genomic_DNA"/>
</dbReference>
<proteinExistence type="inferred from homology"/>
<dbReference type="CDD" id="cd07814">
    <property type="entry name" value="SRPBCC_CalC_Aha1-like"/>
    <property type="match status" value="1"/>
</dbReference>
<comment type="caution">
    <text evidence="3">The sequence shown here is derived from an EMBL/GenBank/DDBJ whole genome shotgun (WGS) entry which is preliminary data.</text>
</comment>
<dbReference type="Pfam" id="PF08327">
    <property type="entry name" value="AHSA1"/>
    <property type="match status" value="1"/>
</dbReference>
<evidence type="ECO:0000256" key="1">
    <source>
        <dbReference type="ARBA" id="ARBA00006817"/>
    </source>
</evidence>
<protein>
    <submittedName>
        <fullName evidence="3">SRPBCC domain-containing protein</fullName>
    </submittedName>
</protein>
<keyword evidence="4" id="KW-1185">Reference proteome</keyword>
<dbReference type="SUPFAM" id="SSF55961">
    <property type="entry name" value="Bet v1-like"/>
    <property type="match status" value="1"/>
</dbReference>
<dbReference type="Gene3D" id="3.30.530.20">
    <property type="match status" value="1"/>
</dbReference>
<comment type="similarity">
    <text evidence="1">Belongs to the AHA1 family.</text>
</comment>
<feature type="domain" description="Activator of Hsp90 ATPase homologue 1/2-like C-terminal" evidence="2">
    <location>
        <begin position="28"/>
        <end position="162"/>
    </location>
</feature>
<dbReference type="RefSeq" id="WP_129435367.1">
    <property type="nucleotide sequence ID" value="NZ_SBKO01000002.1"/>
</dbReference>
<dbReference type="Proteomes" id="UP000290283">
    <property type="component" value="Unassembled WGS sequence"/>
</dbReference>
<evidence type="ECO:0000313" key="3">
    <source>
        <dbReference type="EMBL" id="RXR18932.1"/>
    </source>
</evidence>
<evidence type="ECO:0000313" key="4">
    <source>
        <dbReference type="Proteomes" id="UP000290283"/>
    </source>
</evidence>
<gene>
    <name evidence="3" type="ORF">EQG63_05665</name>
</gene>
<reference evidence="4" key="1">
    <citation type="submission" date="2019-01" db="EMBL/GenBank/DDBJ databases">
        <title>Cytophagaceae bacterium strain CAR-16.</title>
        <authorList>
            <person name="Chen W.-M."/>
        </authorList>
    </citation>
    <scope>NUCLEOTIDE SEQUENCE [LARGE SCALE GENOMIC DNA]</scope>
    <source>
        <strain evidence="4">LLJ-11</strain>
    </source>
</reference>